<keyword evidence="5 8" id="KW-0547">Nucleotide-binding</keyword>
<reference evidence="11" key="2">
    <citation type="submission" date="2023-08" db="EMBL/GenBank/DDBJ databases">
        <title>Identification and characterization of horizontal gene transfer across gut microbiota members of farm animals based on homology search.</title>
        <authorList>
            <person name="Schwarzerova J."/>
            <person name="Nykrynova M."/>
            <person name="Jureckova K."/>
            <person name="Cejkova D."/>
            <person name="Rychlik I."/>
        </authorList>
    </citation>
    <scope>NUCLEOTIDE SEQUENCE</scope>
    <source>
        <strain evidence="11">ET15</strain>
        <strain evidence="10">ET37</strain>
    </source>
</reference>
<dbReference type="GO" id="GO:0005737">
    <property type="term" value="C:cytoplasm"/>
    <property type="evidence" value="ECO:0007669"/>
    <property type="project" value="UniProtKB-SubCell"/>
</dbReference>
<evidence type="ECO:0000259" key="9">
    <source>
        <dbReference type="SMART" id="SM00977"/>
    </source>
</evidence>
<evidence type="ECO:0000256" key="7">
    <source>
        <dbReference type="ARBA" id="ARBA00048539"/>
    </source>
</evidence>
<evidence type="ECO:0000256" key="5">
    <source>
        <dbReference type="ARBA" id="ARBA00022741"/>
    </source>
</evidence>
<accession>A0AAW7JUA2</accession>
<comment type="subcellular location">
    <subcellularLocation>
        <location evidence="1 8">Cytoplasm</location>
    </subcellularLocation>
</comment>
<dbReference type="GO" id="GO:0032267">
    <property type="term" value="F:tRNA(Ile)-lysidine synthase activity"/>
    <property type="evidence" value="ECO:0007669"/>
    <property type="project" value="UniProtKB-EC"/>
</dbReference>
<comment type="catalytic activity">
    <reaction evidence="7 8">
        <text>cytidine(34) in tRNA(Ile2) + L-lysine + ATP = lysidine(34) in tRNA(Ile2) + AMP + diphosphate + H(+)</text>
        <dbReference type="Rhea" id="RHEA:43744"/>
        <dbReference type="Rhea" id="RHEA-COMP:10625"/>
        <dbReference type="Rhea" id="RHEA-COMP:10670"/>
        <dbReference type="ChEBI" id="CHEBI:15378"/>
        <dbReference type="ChEBI" id="CHEBI:30616"/>
        <dbReference type="ChEBI" id="CHEBI:32551"/>
        <dbReference type="ChEBI" id="CHEBI:33019"/>
        <dbReference type="ChEBI" id="CHEBI:82748"/>
        <dbReference type="ChEBI" id="CHEBI:83665"/>
        <dbReference type="ChEBI" id="CHEBI:456215"/>
        <dbReference type="EC" id="6.3.4.19"/>
    </reaction>
</comment>
<evidence type="ECO:0000256" key="2">
    <source>
        <dbReference type="ARBA" id="ARBA00022490"/>
    </source>
</evidence>
<dbReference type="SUPFAM" id="SSF56037">
    <property type="entry name" value="PheT/TilS domain"/>
    <property type="match status" value="1"/>
</dbReference>
<sequence>MSNENIENRFTESVTSFSIRNGLFKTDCKYLVALSGGADSVALLLVMKKMGIDTEAVTCNFHLRGKESDRDENFCVALCERLGIKLHRSHFDTRSYAEARKISIEMAARELRYRYFEQLRQDIGAEAICVAHHQDDSIETLLMNLIRGTGINGLKGIQPINGHIIRPLLCVGRKDIVDYLNSLGQDYVTDSTNLVDDVMRNKIRLNVIPLLETINPNVRKNIFSTSLNISESMKVFDSSISRSVTEVLNAGKIDISKLKSQPSPEYTLFHILRKYNFSPAVIRQIFEHMEGASGKRWYSEDYELLSDRGYLLIRKRNKSFTMRHMKVIEPGVYVYGENLKFTFIREIKDADYKIDKSSDCACLDAGKIEFPLTIRPLQNGDRFCPLGMRGSKLISDYMTDIKRSGFEKEEQLVITNANGEIMWLVNERPDNRYKVTDKTNMILKIVLKNH</sequence>
<comment type="caution">
    <text evidence="11">The sequence shown here is derived from an EMBL/GenBank/DDBJ whole genome shotgun (WGS) entry which is preliminary data.</text>
</comment>
<dbReference type="SUPFAM" id="SSF52402">
    <property type="entry name" value="Adenine nucleotide alpha hydrolases-like"/>
    <property type="match status" value="1"/>
</dbReference>
<reference evidence="11" key="1">
    <citation type="submission" date="2023-06" db="EMBL/GenBank/DDBJ databases">
        <authorList>
            <person name="Zeman M."/>
            <person name="Kubasova T."/>
            <person name="Jahodarova E."/>
            <person name="Nykrynova M."/>
            <person name="Rychlik I."/>
        </authorList>
    </citation>
    <scope>NUCLEOTIDE SEQUENCE</scope>
    <source>
        <strain evidence="11">ET15</strain>
        <strain evidence="10">ET37</strain>
    </source>
</reference>
<dbReference type="HAMAP" id="MF_01161">
    <property type="entry name" value="tRNA_Ile_lys_synt"/>
    <property type="match status" value="1"/>
</dbReference>
<dbReference type="Proteomes" id="UP001168478">
    <property type="component" value="Unassembled WGS sequence"/>
</dbReference>
<dbReference type="EMBL" id="JAUEIF010000006">
    <property type="protein sequence ID" value="MDN0025430.1"/>
    <property type="molecule type" value="Genomic_DNA"/>
</dbReference>
<proteinExistence type="inferred from homology"/>
<evidence type="ECO:0000256" key="8">
    <source>
        <dbReference type="HAMAP-Rule" id="MF_01161"/>
    </source>
</evidence>
<dbReference type="GO" id="GO:0006400">
    <property type="term" value="P:tRNA modification"/>
    <property type="evidence" value="ECO:0007669"/>
    <property type="project" value="UniProtKB-UniRule"/>
</dbReference>
<evidence type="ECO:0000256" key="1">
    <source>
        <dbReference type="ARBA" id="ARBA00004496"/>
    </source>
</evidence>
<dbReference type="PANTHER" id="PTHR43033:SF1">
    <property type="entry name" value="TRNA(ILE)-LYSIDINE SYNTHASE-RELATED"/>
    <property type="match status" value="1"/>
</dbReference>
<dbReference type="InterPro" id="IPR014729">
    <property type="entry name" value="Rossmann-like_a/b/a_fold"/>
</dbReference>
<keyword evidence="12" id="KW-1185">Reference proteome</keyword>
<dbReference type="InterPro" id="IPR012795">
    <property type="entry name" value="tRNA_Ile_lys_synt_N"/>
</dbReference>
<dbReference type="InterPro" id="IPR011063">
    <property type="entry name" value="TilS/TtcA_N"/>
</dbReference>
<evidence type="ECO:0000256" key="6">
    <source>
        <dbReference type="ARBA" id="ARBA00022840"/>
    </source>
</evidence>
<dbReference type="Pfam" id="PF01171">
    <property type="entry name" value="ATP_bind_3"/>
    <property type="match status" value="1"/>
</dbReference>
<feature type="domain" description="Lysidine-tRNA(Ile) synthetase C-terminal" evidence="9">
    <location>
        <begin position="372"/>
        <end position="445"/>
    </location>
</feature>
<evidence type="ECO:0000313" key="12">
    <source>
        <dbReference type="Proteomes" id="UP001167831"/>
    </source>
</evidence>
<dbReference type="InterPro" id="IPR012094">
    <property type="entry name" value="tRNA_Ile_lys_synt"/>
</dbReference>
<keyword evidence="6 8" id="KW-0067">ATP-binding</keyword>
<dbReference type="EC" id="6.3.4.19" evidence="8"/>
<dbReference type="SMART" id="SM00977">
    <property type="entry name" value="TilS_C"/>
    <property type="match status" value="1"/>
</dbReference>
<dbReference type="Gene3D" id="3.40.50.620">
    <property type="entry name" value="HUPs"/>
    <property type="match status" value="1"/>
</dbReference>
<evidence type="ECO:0000313" key="13">
    <source>
        <dbReference type="Proteomes" id="UP001168478"/>
    </source>
</evidence>
<comment type="similarity">
    <text evidence="8">Belongs to the tRNA(Ile)-lysidine synthase family.</text>
</comment>
<comment type="domain">
    <text evidence="8">The N-terminal region contains the highly conserved SGGXDS motif, predicted to be a P-loop motif involved in ATP binding.</text>
</comment>
<dbReference type="AlphaFoldDB" id="A0AAW7JUA2"/>
<organism evidence="11 13">
    <name type="scientific">Leyella lascolaii</name>
    <dbReference type="NCBI Taxonomy" id="1776379"/>
    <lineage>
        <taxon>Bacteria</taxon>
        <taxon>Pseudomonadati</taxon>
        <taxon>Bacteroidota</taxon>
        <taxon>Bacteroidia</taxon>
        <taxon>Bacteroidales</taxon>
        <taxon>Prevotellaceae</taxon>
        <taxon>Leyella</taxon>
    </lineage>
</organism>
<dbReference type="InterPro" id="IPR012796">
    <property type="entry name" value="Lysidine-tRNA-synth_C"/>
</dbReference>
<keyword evidence="2 8" id="KW-0963">Cytoplasm</keyword>
<comment type="function">
    <text evidence="8">Ligates lysine onto the cytidine present at position 34 of the AUA codon-specific tRNA(Ile) that contains the anticodon CAU, in an ATP-dependent manner. Cytidine is converted to lysidine, thus changing the amino acid specificity of the tRNA from methionine to isoleucine.</text>
</comment>
<feature type="binding site" evidence="8">
    <location>
        <begin position="35"/>
        <end position="40"/>
    </location>
    <ligand>
        <name>ATP</name>
        <dbReference type="ChEBI" id="CHEBI:30616"/>
    </ligand>
</feature>
<evidence type="ECO:0000313" key="11">
    <source>
        <dbReference type="EMBL" id="MDN0025430.1"/>
    </source>
</evidence>
<dbReference type="EMBL" id="JAUEIE010000004">
    <property type="protein sequence ID" value="MDN0022573.1"/>
    <property type="molecule type" value="Genomic_DNA"/>
</dbReference>
<dbReference type="NCBIfam" id="TIGR02432">
    <property type="entry name" value="lysidine_TilS_N"/>
    <property type="match status" value="1"/>
</dbReference>
<dbReference type="CDD" id="cd01992">
    <property type="entry name" value="TilS_N"/>
    <property type="match status" value="1"/>
</dbReference>
<gene>
    <name evidence="8 11" type="primary">tilS</name>
    <name evidence="10" type="ORF">QVN81_05970</name>
    <name evidence="11" type="ORF">QVN84_07855</name>
</gene>
<dbReference type="PANTHER" id="PTHR43033">
    <property type="entry name" value="TRNA(ILE)-LYSIDINE SYNTHASE-RELATED"/>
    <property type="match status" value="1"/>
</dbReference>
<evidence type="ECO:0000256" key="4">
    <source>
        <dbReference type="ARBA" id="ARBA00022694"/>
    </source>
</evidence>
<keyword evidence="4 8" id="KW-0819">tRNA processing</keyword>
<keyword evidence="3 8" id="KW-0436">Ligase</keyword>
<protein>
    <recommendedName>
        <fullName evidence="8">tRNA(Ile)-lysidine synthase</fullName>
        <ecNumber evidence="8">6.3.4.19</ecNumber>
    </recommendedName>
    <alternativeName>
        <fullName evidence="8">tRNA(Ile)-2-lysyl-cytidine synthase</fullName>
    </alternativeName>
    <alternativeName>
        <fullName evidence="8">tRNA(Ile)-lysidine synthetase</fullName>
    </alternativeName>
</protein>
<dbReference type="Proteomes" id="UP001167831">
    <property type="component" value="Unassembled WGS sequence"/>
</dbReference>
<evidence type="ECO:0000256" key="3">
    <source>
        <dbReference type="ARBA" id="ARBA00022598"/>
    </source>
</evidence>
<dbReference type="GO" id="GO:0005524">
    <property type="term" value="F:ATP binding"/>
    <property type="evidence" value="ECO:0007669"/>
    <property type="project" value="UniProtKB-UniRule"/>
</dbReference>
<dbReference type="RefSeq" id="WP_289825066.1">
    <property type="nucleotide sequence ID" value="NZ_JAUEIE010000004.1"/>
</dbReference>
<evidence type="ECO:0000313" key="10">
    <source>
        <dbReference type="EMBL" id="MDN0022573.1"/>
    </source>
</evidence>
<name>A0AAW7JUA2_9BACT</name>